<organism evidence="2 3">
    <name type="scientific">Gossypium darwinii</name>
    <name type="common">Darwin's cotton</name>
    <name type="synonym">Gossypium barbadense var. darwinii</name>
    <dbReference type="NCBI Taxonomy" id="34276"/>
    <lineage>
        <taxon>Eukaryota</taxon>
        <taxon>Viridiplantae</taxon>
        <taxon>Streptophyta</taxon>
        <taxon>Embryophyta</taxon>
        <taxon>Tracheophyta</taxon>
        <taxon>Spermatophyta</taxon>
        <taxon>Magnoliopsida</taxon>
        <taxon>eudicotyledons</taxon>
        <taxon>Gunneridae</taxon>
        <taxon>Pentapetalae</taxon>
        <taxon>rosids</taxon>
        <taxon>malvids</taxon>
        <taxon>Malvales</taxon>
        <taxon>Malvaceae</taxon>
        <taxon>Malvoideae</taxon>
        <taxon>Gossypium</taxon>
    </lineage>
</organism>
<accession>A0A5D1ZZ23</accession>
<dbReference type="Proteomes" id="UP000323506">
    <property type="component" value="Chromosome D13"/>
</dbReference>
<gene>
    <name evidence="2" type="ORF">ES288_D13G140800v1</name>
</gene>
<feature type="domain" description="Reverse transcriptase Ty1/copia-type" evidence="1">
    <location>
        <begin position="1"/>
        <end position="50"/>
    </location>
</feature>
<proteinExistence type="predicted"/>
<evidence type="ECO:0000313" key="3">
    <source>
        <dbReference type="Proteomes" id="UP000323506"/>
    </source>
</evidence>
<evidence type="ECO:0000259" key="1">
    <source>
        <dbReference type="Pfam" id="PF07727"/>
    </source>
</evidence>
<dbReference type="InterPro" id="IPR013103">
    <property type="entry name" value="RVT_2"/>
</dbReference>
<protein>
    <recommendedName>
        <fullName evidence="1">Reverse transcriptase Ty1/copia-type domain-containing protein</fullName>
    </recommendedName>
</protein>
<dbReference type="Pfam" id="PF07727">
    <property type="entry name" value="RVT_2"/>
    <property type="match status" value="1"/>
</dbReference>
<sequence>MIDVGLMSYYLGLEVKQIDGDIFISQVGYVKKVLKKFKMLDCNLFETPIECGVKLSKFDDGIKEDPTLFKSLVGSLRYLTCTRPDVLFVVGIVSRYAEAPTLAHMKATKRILRYLKSMIELGLFYSSSHDFQLMGFCNSDFSDDIDDRKNTIKFVFFLGDFCIS</sequence>
<dbReference type="AlphaFoldDB" id="A0A5D1ZZ23"/>
<dbReference type="PANTHER" id="PTHR11439:SF517">
    <property type="entry name" value="CYSTEINE-RICH RLK (RECEPTOR-LIKE PROTEIN KINASE) 8"/>
    <property type="match status" value="1"/>
</dbReference>
<keyword evidence="3" id="KW-1185">Reference proteome</keyword>
<dbReference type="EMBL" id="CM017713">
    <property type="protein sequence ID" value="TYG37429.1"/>
    <property type="molecule type" value="Genomic_DNA"/>
</dbReference>
<dbReference type="PANTHER" id="PTHR11439">
    <property type="entry name" value="GAG-POL-RELATED RETROTRANSPOSON"/>
    <property type="match status" value="1"/>
</dbReference>
<name>A0A5D1ZZ23_GOSDA</name>
<evidence type="ECO:0000313" key="2">
    <source>
        <dbReference type="EMBL" id="TYG37429.1"/>
    </source>
</evidence>
<reference evidence="2 3" key="1">
    <citation type="submission" date="2019-06" db="EMBL/GenBank/DDBJ databases">
        <title>WGS assembly of Gossypium darwinii.</title>
        <authorList>
            <person name="Chen Z.J."/>
            <person name="Sreedasyam A."/>
            <person name="Ando A."/>
            <person name="Song Q."/>
            <person name="De L."/>
            <person name="Hulse-Kemp A."/>
            <person name="Ding M."/>
            <person name="Ye W."/>
            <person name="Kirkbride R."/>
            <person name="Jenkins J."/>
            <person name="Plott C."/>
            <person name="Lovell J."/>
            <person name="Lin Y.-M."/>
            <person name="Vaughn R."/>
            <person name="Liu B."/>
            <person name="Li W."/>
            <person name="Simpson S."/>
            <person name="Scheffler B."/>
            <person name="Saski C."/>
            <person name="Grover C."/>
            <person name="Hu G."/>
            <person name="Conover J."/>
            <person name="Carlson J."/>
            <person name="Shu S."/>
            <person name="Boston L."/>
            <person name="Williams M."/>
            <person name="Peterson D."/>
            <person name="Mcgee K."/>
            <person name="Jones D."/>
            <person name="Wendel J."/>
            <person name="Stelly D."/>
            <person name="Grimwood J."/>
            <person name="Schmutz J."/>
        </authorList>
    </citation>
    <scope>NUCLEOTIDE SEQUENCE [LARGE SCALE GENOMIC DNA]</scope>
    <source>
        <strain evidence="2">1808015.09</strain>
    </source>
</reference>